<feature type="transmembrane region" description="Helical" evidence="3">
    <location>
        <begin position="53"/>
        <end position="74"/>
    </location>
</feature>
<feature type="domain" description="Band 7" evidence="4">
    <location>
        <begin position="69"/>
        <end position="231"/>
    </location>
</feature>
<gene>
    <name evidence="5" type="ORF">METZ01_LOCUS168425</name>
</gene>
<dbReference type="Pfam" id="PF12221">
    <property type="entry name" value="HflK_N"/>
    <property type="match status" value="1"/>
</dbReference>
<protein>
    <recommendedName>
        <fullName evidence="4">Band 7 domain-containing protein</fullName>
    </recommendedName>
</protein>
<feature type="region of interest" description="Disordered" evidence="2">
    <location>
        <begin position="1"/>
        <end position="24"/>
    </location>
</feature>
<dbReference type="Gene3D" id="3.30.479.30">
    <property type="entry name" value="Band 7 domain"/>
    <property type="match status" value="1"/>
</dbReference>
<dbReference type="InterPro" id="IPR001972">
    <property type="entry name" value="Stomatin_HflK_fam"/>
</dbReference>
<accession>A0A382BPU8</accession>
<dbReference type="GO" id="GO:0016020">
    <property type="term" value="C:membrane"/>
    <property type="evidence" value="ECO:0007669"/>
    <property type="project" value="InterPro"/>
</dbReference>
<dbReference type="InterPro" id="IPR010201">
    <property type="entry name" value="HflK"/>
</dbReference>
<dbReference type="SMART" id="SM00244">
    <property type="entry name" value="PHB"/>
    <property type="match status" value="1"/>
</dbReference>
<name>A0A382BPU8_9ZZZZ</name>
<dbReference type="NCBIfam" id="TIGR01933">
    <property type="entry name" value="hflK"/>
    <property type="match status" value="1"/>
</dbReference>
<sequence length="275" mass="30383">MAWNESGNGKNPWDRGGGQGGPPDLDKIVREWQQRFNALFGGRRKANKSGNSPMFLVLLILVVIGWVGTGFYLVDDAERGVVLRFGQYSAPASMPGLRWHLPWPMEEVELVNITAVNRFSRTTRMLTADENIVVVDMVVQYRNADPVAYLFNVRDPEVVLGKVSESAIREVIGQSQMDFILGAGRAEIAVNTAAVIQEAVDYYGTGIVVTKVNLQDVNFPSQVEAAVQDAIKAREDEVRLGFEAQTYANDILPRARGEAVRRVQAAEAYREGVIA</sequence>
<evidence type="ECO:0000259" key="4">
    <source>
        <dbReference type="SMART" id="SM00244"/>
    </source>
</evidence>
<dbReference type="SUPFAM" id="SSF117892">
    <property type="entry name" value="Band 7/SPFH domain"/>
    <property type="match status" value="1"/>
</dbReference>
<dbReference type="AlphaFoldDB" id="A0A382BPU8"/>
<evidence type="ECO:0000256" key="2">
    <source>
        <dbReference type="SAM" id="MobiDB-lite"/>
    </source>
</evidence>
<feature type="non-terminal residue" evidence="5">
    <location>
        <position position="275"/>
    </location>
</feature>
<evidence type="ECO:0000313" key="5">
    <source>
        <dbReference type="EMBL" id="SVB15571.1"/>
    </source>
</evidence>
<organism evidence="5">
    <name type="scientific">marine metagenome</name>
    <dbReference type="NCBI Taxonomy" id="408172"/>
    <lineage>
        <taxon>unclassified sequences</taxon>
        <taxon>metagenomes</taxon>
        <taxon>ecological metagenomes</taxon>
    </lineage>
</organism>
<proteinExistence type="inferred from homology"/>
<dbReference type="PRINTS" id="PR00721">
    <property type="entry name" value="STOMATIN"/>
</dbReference>
<dbReference type="InterPro" id="IPR020980">
    <property type="entry name" value="Membrane_HflK_N"/>
</dbReference>
<dbReference type="Pfam" id="PF01145">
    <property type="entry name" value="Band_7"/>
    <property type="match status" value="1"/>
</dbReference>
<dbReference type="CDD" id="cd03404">
    <property type="entry name" value="SPFH_HflK"/>
    <property type="match status" value="1"/>
</dbReference>
<keyword evidence="3" id="KW-0812">Transmembrane</keyword>
<keyword evidence="3" id="KW-0472">Membrane</keyword>
<evidence type="ECO:0000256" key="1">
    <source>
        <dbReference type="ARBA" id="ARBA00006971"/>
    </source>
</evidence>
<dbReference type="EMBL" id="UINC01030720">
    <property type="protein sequence ID" value="SVB15571.1"/>
    <property type="molecule type" value="Genomic_DNA"/>
</dbReference>
<dbReference type="PANTHER" id="PTHR42911">
    <property type="entry name" value="MODULATOR OF FTSH PROTEASE HFLC"/>
    <property type="match status" value="1"/>
</dbReference>
<dbReference type="PANTHER" id="PTHR42911:SF2">
    <property type="entry name" value="PROHIBITIN FAMILY PROTEIN"/>
    <property type="match status" value="1"/>
</dbReference>
<comment type="similarity">
    <text evidence="1">Belongs to the band 7/mec-2 family. HflK subfamily.</text>
</comment>
<reference evidence="5" key="1">
    <citation type="submission" date="2018-05" db="EMBL/GenBank/DDBJ databases">
        <authorList>
            <person name="Lanie J.A."/>
            <person name="Ng W.-L."/>
            <person name="Kazmierczak K.M."/>
            <person name="Andrzejewski T.M."/>
            <person name="Davidsen T.M."/>
            <person name="Wayne K.J."/>
            <person name="Tettelin H."/>
            <person name="Glass J.I."/>
            <person name="Rusch D."/>
            <person name="Podicherti R."/>
            <person name="Tsui H.-C.T."/>
            <person name="Winkler M.E."/>
        </authorList>
    </citation>
    <scope>NUCLEOTIDE SEQUENCE</scope>
</reference>
<keyword evidence="3" id="KW-1133">Transmembrane helix</keyword>
<dbReference type="InterPro" id="IPR001107">
    <property type="entry name" value="Band_7"/>
</dbReference>
<evidence type="ECO:0000256" key="3">
    <source>
        <dbReference type="SAM" id="Phobius"/>
    </source>
</evidence>
<dbReference type="InterPro" id="IPR036013">
    <property type="entry name" value="Band_7/SPFH_dom_sf"/>
</dbReference>